<evidence type="ECO:0000313" key="1">
    <source>
        <dbReference type="EMBL" id="OTY79428.1"/>
    </source>
</evidence>
<gene>
    <name evidence="1" type="ORF">BK749_03670</name>
</gene>
<reference evidence="1 2" key="1">
    <citation type="submission" date="2016-10" db="EMBL/GenBank/DDBJ databases">
        <title>Comparative genomics of Bacillus thuringiensis reveals a path to pathogens against multiple invertebrate hosts.</title>
        <authorList>
            <person name="Zheng J."/>
            <person name="Gao Q."/>
            <person name="Liu H."/>
            <person name="Peng D."/>
            <person name="Ruan L."/>
            <person name="Sun M."/>
        </authorList>
    </citation>
    <scope>NUCLEOTIDE SEQUENCE [LARGE SCALE GENOMIC DNA]</scope>
    <source>
        <strain evidence="1">BGSC 4CE1</strain>
    </source>
</reference>
<proteinExistence type="predicted"/>
<dbReference type="Proteomes" id="UP000194911">
    <property type="component" value="Unassembled WGS sequence"/>
</dbReference>
<organism evidence="1 2">
    <name type="scientific">Bacillus thuringiensis serovar vazensis</name>
    <dbReference type="NCBI Taxonomy" id="180867"/>
    <lineage>
        <taxon>Bacteria</taxon>
        <taxon>Bacillati</taxon>
        <taxon>Bacillota</taxon>
        <taxon>Bacilli</taxon>
        <taxon>Bacillales</taxon>
        <taxon>Bacillaceae</taxon>
        <taxon>Bacillus</taxon>
        <taxon>Bacillus cereus group</taxon>
    </lineage>
</organism>
<evidence type="ECO:0000313" key="2">
    <source>
        <dbReference type="Proteomes" id="UP000194911"/>
    </source>
</evidence>
<comment type="caution">
    <text evidence="1">The sequence shown here is derived from an EMBL/GenBank/DDBJ whole genome shotgun (WGS) entry which is preliminary data.</text>
</comment>
<dbReference type="RefSeq" id="WP_000170593.1">
    <property type="nucleotide sequence ID" value="NZ_NFDQ01000017.1"/>
</dbReference>
<sequence length="59" mass="7507">MTKYTEEQFLYFTTTLNRLESIKEDRETYWYEYKKLQDWLQEQQLSTAFISWVEKRLEK</sequence>
<dbReference type="AlphaFoldDB" id="A0A243D426"/>
<dbReference type="EMBL" id="NFDQ01000017">
    <property type="protein sequence ID" value="OTY79428.1"/>
    <property type="molecule type" value="Genomic_DNA"/>
</dbReference>
<accession>A0A243D426</accession>
<name>A0A243D426_BACTU</name>
<protein>
    <submittedName>
        <fullName evidence="1">Uncharacterized protein</fullName>
    </submittedName>
</protein>